<evidence type="ECO:0000256" key="2">
    <source>
        <dbReference type="ARBA" id="ARBA00022679"/>
    </source>
</evidence>
<dbReference type="InterPro" id="IPR027417">
    <property type="entry name" value="P-loop_NTPase"/>
</dbReference>
<dbReference type="PANTHER" id="PTHR12755">
    <property type="entry name" value="CLEAVAGE/POLYADENYLATION FACTOR IA SUBUNIT CLP1P"/>
    <property type="match status" value="1"/>
</dbReference>
<organism evidence="9 10">
    <name type="scientific">Trichonephila clavata</name>
    <name type="common">Joro spider</name>
    <name type="synonym">Nephila clavata</name>
    <dbReference type="NCBI Taxonomy" id="2740835"/>
    <lineage>
        <taxon>Eukaryota</taxon>
        <taxon>Metazoa</taxon>
        <taxon>Ecdysozoa</taxon>
        <taxon>Arthropoda</taxon>
        <taxon>Chelicerata</taxon>
        <taxon>Arachnida</taxon>
        <taxon>Araneae</taxon>
        <taxon>Araneomorphae</taxon>
        <taxon>Entelegynae</taxon>
        <taxon>Araneoidea</taxon>
        <taxon>Nephilidae</taxon>
        <taxon>Trichonephila</taxon>
    </lineage>
</organism>
<proteinExistence type="inferred from homology"/>
<evidence type="ECO:0000313" key="9">
    <source>
        <dbReference type="EMBL" id="GFR14330.1"/>
    </source>
</evidence>
<protein>
    <recommendedName>
        <fullName evidence="6">Polynucleotide 5'-hydroxyl-kinase NOL9</fullName>
    </recommendedName>
</protein>
<evidence type="ECO:0000259" key="8">
    <source>
        <dbReference type="Pfam" id="PF24419"/>
    </source>
</evidence>
<dbReference type="OrthoDB" id="2405412at2759"/>
<dbReference type="EMBL" id="BMAO01007200">
    <property type="protein sequence ID" value="GFR14330.1"/>
    <property type="molecule type" value="Genomic_DNA"/>
</dbReference>
<dbReference type="InterPro" id="IPR045116">
    <property type="entry name" value="Clp1/Grc3"/>
</dbReference>
<dbReference type="GO" id="GO:0000448">
    <property type="term" value="P:cleavage in ITS2 between 5.8S rRNA and LSU-rRNA of tricistronic rRNA transcript (SSU-rRNA, 5.8S rRNA, LSU-rRNA)"/>
    <property type="evidence" value="ECO:0007669"/>
    <property type="project" value="TreeGrafter"/>
</dbReference>
<evidence type="ECO:0000259" key="7">
    <source>
        <dbReference type="Pfam" id="PF16575"/>
    </source>
</evidence>
<dbReference type="SUPFAM" id="SSF52540">
    <property type="entry name" value="P-loop containing nucleoside triphosphate hydrolases"/>
    <property type="match status" value="1"/>
</dbReference>
<accession>A0A8X6H394</accession>
<dbReference type="Pfam" id="PF16575">
    <property type="entry name" value="CLP1_P"/>
    <property type="match status" value="1"/>
</dbReference>
<dbReference type="PANTHER" id="PTHR12755:SF3">
    <property type="entry name" value="POLYNUCLEOTIDE 5'-HYDROXYL-KINASE NOL9"/>
    <property type="match status" value="1"/>
</dbReference>
<reference evidence="9" key="1">
    <citation type="submission" date="2020-07" db="EMBL/GenBank/DDBJ databases">
        <title>Multicomponent nature underlies the extraordinary mechanical properties of spider dragline silk.</title>
        <authorList>
            <person name="Kono N."/>
            <person name="Nakamura H."/>
            <person name="Mori M."/>
            <person name="Yoshida Y."/>
            <person name="Ohtoshi R."/>
            <person name="Malay A.D."/>
            <person name="Moran D.A.P."/>
            <person name="Tomita M."/>
            <person name="Numata K."/>
            <person name="Arakawa K."/>
        </authorList>
    </citation>
    <scope>NUCLEOTIDE SEQUENCE</scope>
</reference>
<keyword evidence="10" id="KW-1185">Reference proteome</keyword>
<keyword evidence="2" id="KW-0808">Transferase</keyword>
<dbReference type="InterPro" id="IPR032319">
    <property type="entry name" value="CLP1_P"/>
</dbReference>
<evidence type="ECO:0000256" key="6">
    <source>
        <dbReference type="ARBA" id="ARBA00071212"/>
    </source>
</evidence>
<feature type="domain" description="Clp1 P-loop" evidence="7">
    <location>
        <begin position="275"/>
        <end position="336"/>
    </location>
</feature>
<evidence type="ECO:0000256" key="5">
    <source>
        <dbReference type="ARBA" id="ARBA00022840"/>
    </source>
</evidence>
<feature type="non-terminal residue" evidence="9">
    <location>
        <position position="1"/>
    </location>
</feature>
<comment type="similarity">
    <text evidence="1">Belongs to the Clp1 family. NOL9/GRC3 subfamily.</text>
</comment>
<keyword evidence="5" id="KW-0067">ATP-binding</keyword>
<gene>
    <name evidence="9" type="primary">NOL9</name>
    <name evidence="9" type="ORF">TNCT_359121</name>
</gene>
<dbReference type="GO" id="GO:0051731">
    <property type="term" value="F:polynucleotide 5'-hydroxyl-kinase activity"/>
    <property type="evidence" value="ECO:0007669"/>
    <property type="project" value="InterPro"/>
</dbReference>
<dbReference type="AlphaFoldDB" id="A0A8X6H394"/>
<dbReference type="Pfam" id="PF24419">
    <property type="entry name" value="Cupin_NOL9"/>
    <property type="match status" value="1"/>
</dbReference>
<keyword evidence="3" id="KW-0547">Nucleotide-binding</keyword>
<dbReference type="GO" id="GO:0005524">
    <property type="term" value="F:ATP binding"/>
    <property type="evidence" value="ECO:0007669"/>
    <property type="project" value="UniProtKB-KW"/>
</dbReference>
<dbReference type="GO" id="GO:0005634">
    <property type="term" value="C:nucleus"/>
    <property type="evidence" value="ECO:0007669"/>
    <property type="project" value="TreeGrafter"/>
</dbReference>
<name>A0A8X6H394_TRICU</name>
<feature type="domain" description="NOL9 N-terminal" evidence="8">
    <location>
        <begin position="89"/>
        <end position="214"/>
    </location>
</feature>
<evidence type="ECO:0000256" key="3">
    <source>
        <dbReference type="ARBA" id="ARBA00022741"/>
    </source>
</evidence>
<dbReference type="InterPro" id="IPR057573">
    <property type="entry name" value="NOL9_N"/>
</dbReference>
<sequence length="338" mass="37648">MSSGLPDNVENDSYDTYESFLKAQSCMGESEDESSVDGCEENAANEHLEPVFIKKAEKAYESYTSFIEEDVDDSEEKIKVIYIPSKLMEVVSLQHPASVTLCGYVKVTVQLGHVSILGHRLEEEASVNVFSTEGVGWKKVSTLKSCHKSTIEGFHKKLQCLLNNEKERDVQEFLDNIGSRTIVLILEKALLPLPLQFLELYSPKAIHPKNSRRNIEQIVNVSDCSPQPLDLCCNETKNLININSDYKLIAKEVIKASLKSVSENEAHGPRILVYGPQGAGKSTLLRYLINTTLNKFDDVYYLDTDPGQTEFSPPGVVSLTKVTGPLLGPSFSHLRTPY</sequence>
<evidence type="ECO:0000256" key="1">
    <source>
        <dbReference type="ARBA" id="ARBA00011003"/>
    </source>
</evidence>
<dbReference type="Gene3D" id="3.40.50.300">
    <property type="entry name" value="P-loop containing nucleotide triphosphate hydrolases"/>
    <property type="match status" value="1"/>
</dbReference>
<evidence type="ECO:0000313" key="10">
    <source>
        <dbReference type="Proteomes" id="UP000887116"/>
    </source>
</evidence>
<dbReference type="Proteomes" id="UP000887116">
    <property type="component" value="Unassembled WGS sequence"/>
</dbReference>
<comment type="caution">
    <text evidence="9">The sequence shown here is derived from an EMBL/GenBank/DDBJ whole genome shotgun (WGS) entry which is preliminary data.</text>
</comment>
<evidence type="ECO:0000256" key="4">
    <source>
        <dbReference type="ARBA" id="ARBA00022777"/>
    </source>
</evidence>
<keyword evidence="4" id="KW-0418">Kinase</keyword>